<organism evidence="2 3">
    <name type="scientific">Geodermatophilus siccatus</name>
    <dbReference type="NCBI Taxonomy" id="1137991"/>
    <lineage>
        <taxon>Bacteria</taxon>
        <taxon>Bacillati</taxon>
        <taxon>Actinomycetota</taxon>
        <taxon>Actinomycetes</taxon>
        <taxon>Geodermatophilales</taxon>
        <taxon>Geodermatophilaceae</taxon>
        <taxon>Geodermatophilus</taxon>
    </lineage>
</organism>
<dbReference type="InterPro" id="IPR051678">
    <property type="entry name" value="AGP_Transferase"/>
</dbReference>
<accession>A0A1G9N9U1</accession>
<keyword evidence="2" id="KW-0418">Kinase</keyword>
<dbReference type="RefSeq" id="WP_091215109.1">
    <property type="nucleotide sequence ID" value="NZ_FNHE01000002.1"/>
</dbReference>
<proteinExistence type="predicted"/>
<dbReference type="AlphaFoldDB" id="A0A1G9N9U1"/>
<reference evidence="3" key="1">
    <citation type="submission" date="2016-10" db="EMBL/GenBank/DDBJ databases">
        <authorList>
            <person name="Varghese N."/>
            <person name="Submissions S."/>
        </authorList>
    </citation>
    <scope>NUCLEOTIDE SEQUENCE [LARGE SCALE GENOMIC DNA]</scope>
    <source>
        <strain evidence="3">DSM 45419</strain>
    </source>
</reference>
<keyword evidence="2" id="KW-0808">Transferase</keyword>
<dbReference type="Proteomes" id="UP000198680">
    <property type="component" value="Unassembled WGS sequence"/>
</dbReference>
<dbReference type="Pfam" id="PF01636">
    <property type="entry name" value="APH"/>
    <property type="match status" value="1"/>
</dbReference>
<dbReference type="InterPro" id="IPR002575">
    <property type="entry name" value="Aminoglycoside_PTrfase"/>
</dbReference>
<sequence length="306" mass="32861">MSRPRWAPERPSATLRAATLIAAAFPALRGRPVEPLAEGWDNTVFLVDGTWVFRFPRRQLAVPGFRRELAVLPRIATLLPLLVPEPEFVAEDDDPVDPWPFAGARLLPGRELADTGLPDDRRRAAAATVGAFLRVLHAAPTRQAVPTGLPLDPMGRAWPRARIDDTRAQLRQLVEEGTWAGDAGVEALLAEAERLDAPARPPVLVHGDLHVRHLLLDDGGGAVGVIDWGDVCLADPAVDLALAYTGFSGSARAAFLTAYGEVDADRELRARALGVRLSCFLAAYAADVGRPALLTEALAGLRRAVA</sequence>
<dbReference type="SUPFAM" id="SSF56112">
    <property type="entry name" value="Protein kinase-like (PK-like)"/>
    <property type="match status" value="1"/>
</dbReference>
<dbReference type="PANTHER" id="PTHR21310">
    <property type="entry name" value="AMINOGLYCOSIDE PHOSPHOTRANSFERASE-RELATED-RELATED"/>
    <property type="match status" value="1"/>
</dbReference>
<dbReference type="PANTHER" id="PTHR21310:SF15">
    <property type="entry name" value="AMINOGLYCOSIDE PHOSPHOTRANSFERASE DOMAIN-CONTAINING PROTEIN"/>
    <property type="match status" value="1"/>
</dbReference>
<dbReference type="GO" id="GO:0016301">
    <property type="term" value="F:kinase activity"/>
    <property type="evidence" value="ECO:0007669"/>
    <property type="project" value="UniProtKB-KW"/>
</dbReference>
<evidence type="ECO:0000259" key="1">
    <source>
        <dbReference type="Pfam" id="PF01636"/>
    </source>
</evidence>
<keyword evidence="3" id="KW-1185">Reference proteome</keyword>
<dbReference type="InterPro" id="IPR011009">
    <property type="entry name" value="Kinase-like_dom_sf"/>
</dbReference>
<dbReference type="EMBL" id="FNHE01000002">
    <property type="protein sequence ID" value="SDL83081.1"/>
    <property type="molecule type" value="Genomic_DNA"/>
</dbReference>
<dbReference type="STRING" id="1137991.SAMN05660642_00945"/>
<dbReference type="Gene3D" id="3.30.200.20">
    <property type="entry name" value="Phosphorylase Kinase, domain 1"/>
    <property type="match status" value="1"/>
</dbReference>
<dbReference type="OrthoDB" id="9797603at2"/>
<evidence type="ECO:0000313" key="2">
    <source>
        <dbReference type="EMBL" id="SDL83081.1"/>
    </source>
</evidence>
<name>A0A1G9N9U1_9ACTN</name>
<evidence type="ECO:0000313" key="3">
    <source>
        <dbReference type="Proteomes" id="UP000198680"/>
    </source>
</evidence>
<protein>
    <submittedName>
        <fullName evidence="2">Predicted kinase, aminoglycoside phosphotransferase (APT) family</fullName>
    </submittedName>
</protein>
<feature type="domain" description="Aminoglycoside phosphotransferase" evidence="1">
    <location>
        <begin position="33"/>
        <end position="266"/>
    </location>
</feature>
<gene>
    <name evidence="2" type="ORF">SAMN05660642_00945</name>
</gene>
<dbReference type="Gene3D" id="3.90.1200.10">
    <property type="match status" value="1"/>
</dbReference>